<keyword evidence="9 13" id="KW-0418">Kinase</keyword>
<dbReference type="Pfam" id="PF08544">
    <property type="entry name" value="GHMP_kinases_C"/>
    <property type="match status" value="1"/>
</dbReference>
<evidence type="ECO:0000313" key="16">
    <source>
        <dbReference type="EMBL" id="OYO19339.1"/>
    </source>
</evidence>
<dbReference type="InterPro" id="IPR000870">
    <property type="entry name" value="Homoserine_kinase"/>
</dbReference>
<comment type="caution">
    <text evidence="16">The sequence shown here is derived from an EMBL/GenBank/DDBJ whole genome shotgun (WGS) entry which is preliminary data.</text>
</comment>
<dbReference type="GO" id="GO:0004413">
    <property type="term" value="F:homoserine kinase activity"/>
    <property type="evidence" value="ECO:0007669"/>
    <property type="project" value="UniProtKB-UniRule"/>
</dbReference>
<feature type="domain" description="GHMP kinase N-terminal" evidence="14">
    <location>
        <begin position="70"/>
        <end position="153"/>
    </location>
</feature>
<dbReference type="PROSITE" id="PS00627">
    <property type="entry name" value="GHMP_KINASES_ATP"/>
    <property type="match status" value="1"/>
</dbReference>
<evidence type="ECO:0000256" key="4">
    <source>
        <dbReference type="ARBA" id="ARBA00017858"/>
    </source>
</evidence>
<dbReference type="EC" id="2.7.1.39" evidence="3 13"/>
<reference evidence="16 17" key="1">
    <citation type="submission" date="2017-07" db="EMBL/GenBank/DDBJ databases">
        <title>Draft whole genome sequences of clinical Proprionibacteriaceae strains.</title>
        <authorList>
            <person name="Bernier A.-M."/>
            <person name="Bernard K."/>
            <person name="Domingo M.-C."/>
        </authorList>
    </citation>
    <scope>NUCLEOTIDE SEQUENCE [LARGE SCALE GENOMIC DNA]</scope>
    <source>
        <strain evidence="16 17">NML 130396</strain>
    </source>
</reference>
<evidence type="ECO:0000256" key="1">
    <source>
        <dbReference type="ARBA" id="ARBA00005015"/>
    </source>
</evidence>
<dbReference type="PRINTS" id="PR00958">
    <property type="entry name" value="HOMSERKINASE"/>
</dbReference>
<evidence type="ECO:0000313" key="17">
    <source>
        <dbReference type="Proteomes" id="UP000216311"/>
    </source>
</evidence>
<dbReference type="RefSeq" id="WP_094364635.1">
    <property type="nucleotide sequence ID" value="NZ_NMVQ01000034.1"/>
</dbReference>
<dbReference type="HAMAP" id="MF_00384">
    <property type="entry name" value="Homoser_kinase"/>
    <property type="match status" value="1"/>
</dbReference>
<gene>
    <name evidence="13 16" type="primary">thrB</name>
    <name evidence="16" type="ORF">CGZ93_13265</name>
</gene>
<dbReference type="UniPathway" id="UPA00050">
    <property type="reaction ID" value="UER00064"/>
</dbReference>
<dbReference type="InterPro" id="IPR006203">
    <property type="entry name" value="GHMP_knse_ATP-bd_CS"/>
</dbReference>
<comment type="pathway">
    <text evidence="1 13">Amino-acid biosynthesis; L-threonine biosynthesis; L-threonine from L-aspartate: step 4/5.</text>
</comment>
<dbReference type="EMBL" id="NMVQ01000034">
    <property type="protein sequence ID" value="OYO19339.1"/>
    <property type="molecule type" value="Genomic_DNA"/>
</dbReference>
<dbReference type="InterPro" id="IPR020568">
    <property type="entry name" value="Ribosomal_Su5_D2-typ_SF"/>
</dbReference>
<dbReference type="NCBIfam" id="TIGR00191">
    <property type="entry name" value="thrB"/>
    <property type="match status" value="1"/>
</dbReference>
<comment type="function">
    <text evidence="12 13">Catalyzes the ATP-dependent phosphorylation of L-homoserine to L-homoserine phosphate.</text>
</comment>
<dbReference type="AlphaFoldDB" id="A0A255GUG2"/>
<dbReference type="GO" id="GO:0009088">
    <property type="term" value="P:threonine biosynthetic process"/>
    <property type="evidence" value="ECO:0007669"/>
    <property type="project" value="UniProtKB-UniRule"/>
</dbReference>
<feature type="binding site" evidence="13">
    <location>
        <begin position="98"/>
        <end position="108"/>
    </location>
    <ligand>
        <name>ATP</name>
        <dbReference type="ChEBI" id="CHEBI:30616"/>
    </ligand>
</feature>
<keyword evidence="7 13" id="KW-0791">Threonine biosynthesis</keyword>
<dbReference type="Gene3D" id="3.30.230.10">
    <property type="match status" value="1"/>
</dbReference>
<dbReference type="OrthoDB" id="9769912at2"/>
<dbReference type="GO" id="GO:0005737">
    <property type="term" value="C:cytoplasm"/>
    <property type="evidence" value="ECO:0007669"/>
    <property type="project" value="UniProtKB-SubCell"/>
</dbReference>
<dbReference type="SUPFAM" id="SSF55060">
    <property type="entry name" value="GHMP Kinase, C-terminal domain"/>
    <property type="match status" value="1"/>
</dbReference>
<sequence>MVEPGEMLPAGRRARVRVPANSANLGPGFDALGLALAWYDECELEVLAEGVRVEVTGEGAGHVPTDRSHLVLACLDQGLTALGAYAPGVRLSAHNTIPHTRGLGSSAAAAVAGLLAAWALARPGQPADRDWLLEQAYAVEGHADNIAAAIWGGFVLTWVDEGSGSGRVHAVAAPVHPDVRVLAYVHHRPVATRSARNVLPDRVPHAEAASNSARAALLSHALAYAPDLLLPATREWLHQNYRTELMPASLELVRSLRDKGFGAVISGAGPTVLVLTDAARAQTLDGSEAPEFTRHELAIGRAAEVLS</sequence>
<evidence type="ECO:0000259" key="14">
    <source>
        <dbReference type="Pfam" id="PF00288"/>
    </source>
</evidence>
<feature type="domain" description="GHMP kinase C-terminal" evidence="15">
    <location>
        <begin position="234"/>
        <end position="282"/>
    </location>
</feature>
<evidence type="ECO:0000256" key="12">
    <source>
        <dbReference type="ARBA" id="ARBA00049954"/>
    </source>
</evidence>
<dbReference type="Gene3D" id="3.30.70.890">
    <property type="entry name" value="GHMP kinase, C-terminal domain"/>
    <property type="match status" value="1"/>
</dbReference>
<keyword evidence="6 13" id="KW-0808">Transferase</keyword>
<evidence type="ECO:0000256" key="3">
    <source>
        <dbReference type="ARBA" id="ARBA00012078"/>
    </source>
</evidence>
<accession>A0A255GUG2</accession>
<keyword evidence="8 13" id="KW-0547">Nucleotide-binding</keyword>
<keyword evidence="5 13" id="KW-0028">Amino-acid biosynthesis</keyword>
<evidence type="ECO:0000256" key="13">
    <source>
        <dbReference type="HAMAP-Rule" id="MF_00384"/>
    </source>
</evidence>
<evidence type="ECO:0000256" key="2">
    <source>
        <dbReference type="ARBA" id="ARBA00007370"/>
    </source>
</evidence>
<organism evidence="16 17">
    <name type="scientific">Enemella dayhoffiae</name>
    <dbReference type="NCBI Taxonomy" id="2016507"/>
    <lineage>
        <taxon>Bacteria</taxon>
        <taxon>Bacillati</taxon>
        <taxon>Actinomycetota</taxon>
        <taxon>Actinomycetes</taxon>
        <taxon>Propionibacteriales</taxon>
        <taxon>Propionibacteriaceae</taxon>
        <taxon>Enemella</taxon>
    </lineage>
</organism>
<evidence type="ECO:0000259" key="15">
    <source>
        <dbReference type="Pfam" id="PF08544"/>
    </source>
</evidence>
<dbReference type="PANTHER" id="PTHR20861">
    <property type="entry name" value="HOMOSERINE/4-DIPHOSPHOCYTIDYL-2-C-METHYL-D-ERYTHRITOL KINASE"/>
    <property type="match status" value="1"/>
</dbReference>
<proteinExistence type="inferred from homology"/>
<evidence type="ECO:0000256" key="7">
    <source>
        <dbReference type="ARBA" id="ARBA00022697"/>
    </source>
</evidence>
<name>A0A255GUG2_9ACTN</name>
<comment type="subcellular location">
    <subcellularLocation>
        <location evidence="13">Cytoplasm</location>
    </subcellularLocation>
</comment>
<keyword evidence="17" id="KW-1185">Reference proteome</keyword>
<comment type="catalytic activity">
    <reaction evidence="11 13">
        <text>L-homoserine + ATP = O-phospho-L-homoserine + ADP + H(+)</text>
        <dbReference type="Rhea" id="RHEA:13985"/>
        <dbReference type="ChEBI" id="CHEBI:15378"/>
        <dbReference type="ChEBI" id="CHEBI:30616"/>
        <dbReference type="ChEBI" id="CHEBI:57476"/>
        <dbReference type="ChEBI" id="CHEBI:57590"/>
        <dbReference type="ChEBI" id="CHEBI:456216"/>
        <dbReference type="EC" id="2.7.1.39"/>
    </reaction>
</comment>
<evidence type="ECO:0000256" key="11">
    <source>
        <dbReference type="ARBA" id="ARBA00049375"/>
    </source>
</evidence>
<dbReference type="InterPro" id="IPR014721">
    <property type="entry name" value="Ribsml_uS5_D2-typ_fold_subgr"/>
</dbReference>
<comment type="similarity">
    <text evidence="2 13">Belongs to the GHMP kinase family. Homoserine kinase subfamily.</text>
</comment>
<dbReference type="InterPro" id="IPR036554">
    <property type="entry name" value="GHMP_kinase_C_sf"/>
</dbReference>
<dbReference type="SUPFAM" id="SSF54211">
    <property type="entry name" value="Ribosomal protein S5 domain 2-like"/>
    <property type="match status" value="1"/>
</dbReference>
<dbReference type="Proteomes" id="UP000216311">
    <property type="component" value="Unassembled WGS sequence"/>
</dbReference>
<keyword evidence="10 13" id="KW-0067">ATP-binding</keyword>
<dbReference type="InterPro" id="IPR013750">
    <property type="entry name" value="GHMP_kinase_C_dom"/>
</dbReference>
<dbReference type="PANTHER" id="PTHR20861:SF1">
    <property type="entry name" value="HOMOSERINE KINASE"/>
    <property type="match status" value="1"/>
</dbReference>
<evidence type="ECO:0000256" key="8">
    <source>
        <dbReference type="ARBA" id="ARBA00022741"/>
    </source>
</evidence>
<evidence type="ECO:0000256" key="6">
    <source>
        <dbReference type="ARBA" id="ARBA00022679"/>
    </source>
</evidence>
<dbReference type="PIRSF" id="PIRSF000676">
    <property type="entry name" value="Homoser_kin"/>
    <property type="match status" value="1"/>
</dbReference>
<evidence type="ECO:0000256" key="5">
    <source>
        <dbReference type="ARBA" id="ARBA00022605"/>
    </source>
</evidence>
<dbReference type="GO" id="GO:0005524">
    <property type="term" value="F:ATP binding"/>
    <property type="evidence" value="ECO:0007669"/>
    <property type="project" value="UniProtKB-UniRule"/>
</dbReference>
<protein>
    <recommendedName>
        <fullName evidence="4 13">Homoserine kinase</fullName>
        <shortName evidence="13">HK</shortName>
        <shortName evidence="13">HSK</shortName>
        <ecNumber evidence="3 13">2.7.1.39</ecNumber>
    </recommendedName>
</protein>
<evidence type="ECO:0000256" key="9">
    <source>
        <dbReference type="ARBA" id="ARBA00022777"/>
    </source>
</evidence>
<dbReference type="InterPro" id="IPR006204">
    <property type="entry name" value="GHMP_kinase_N_dom"/>
</dbReference>
<keyword evidence="13" id="KW-0963">Cytoplasm</keyword>
<dbReference type="Pfam" id="PF00288">
    <property type="entry name" value="GHMP_kinases_N"/>
    <property type="match status" value="1"/>
</dbReference>
<evidence type="ECO:0000256" key="10">
    <source>
        <dbReference type="ARBA" id="ARBA00022840"/>
    </source>
</evidence>